<sequence length="519" mass="59246">MISKRLAAYSIVSIVIVYSILQFNSYFLFTSGPIELPDNLRLTALYLLVLCSLFLGQSCLVWYQQTRYKQAKLLGHTPPPLSFPLLSFEFSFLESTMPLSRFVEILTLFILNGWLKASLPIPASADPLQVMANQSAQLALVNLAVSVVFSVRRSWFQLKTMVWHAWFGRLAFIQTMVHVSWQLQPLYDHLLNVRHLSGLVMFSALALLIVGSHPLVRALSYRLFRVTHLVAFLLLVLMGCLHDRLFMVFYGAVALFWVTDQLDRSFESEHVRLEPLPGNIVRICCQVPYVHDALLPGQFVLLSFDRSWWKAMFHSHPFSLARVVDEAGSSCFVFYAKVKGKNTRALYEASPDKKIVARLSKPLGNPFITRSGAEFGDYETVVLVAEGVGITPWILLFQYMQEKQHVVKTKTLYLLWSIHTIDTWYAFERELNAFVDAIQLDLSIQVYITGPEEDETIPNPLPSIQFHYGIRPNYNDAFFDADNNRPTVLGICGHPSTMVTTNNIALTYGWSIRKERFEL</sequence>
<dbReference type="InterPro" id="IPR013112">
    <property type="entry name" value="FAD-bd_8"/>
</dbReference>
<comment type="caution">
    <text evidence="16">The sequence shown here is derived from an EMBL/GenBank/DDBJ whole genome shotgun (WGS) entry which is preliminary data.</text>
</comment>
<keyword evidence="8 14" id="KW-1133">Transmembrane helix</keyword>
<proteinExistence type="inferred from homology"/>
<keyword evidence="7" id="KW-0249">Electron transport</keyword>
<comment type="subcellular location">
    <subcellularLocation>
        <location evidence="1">Cell membrane</location>
        <topology evidence="1">Multi-pass membrane protein</topology>
    </subcellularLocation>
</comment>
<evidence type="ECO:0000256" key="11">
    <source>
        <dbReference type="ARBA" id="ARBA00023136"/>
    </source>
</evidence>
<gene>
    <name evidence="16" type="primary">FRE5</name>
    <name evidence="16" type="ORF">A0J61_03861</name>
</gene>
<protein>
    <recommendedName>
        <fullName evidence="3">ferric-chelate reductase (NADPH)</fullName>
        <ecNumber evidence="3">1.16.1.9</ecNumber>
    </recommendedName>
</protein>
<dbReference type="CDD" id="cd06186">
    <property type="entry name" value="NOX_Duox_like_FAD_NADP"/>
    <property type="match status" value="1"/>
</dbReference>
<dbReference type="InterPro" id="IPR017938">
    <property type="entry name" value="Riboflavin_synthase-like_b-brl"/>
</dbReference>
<evidence type="ECO:0000256" key="10">
    <source>
        <dbReference type="ARBA" id="ARBA00023065"/>
    </source>
</evidence>
<feature type="transmembrane region" description="Helical" evidence="14">
    <location>
        <begin position="44"/>
        <end position="63"/>
    </location>
</feature>
<keyword evidence="10" id="KW-0406">Ion transport</keyword>
<dbReference type="InterPro" id="IPR039261">
    <property type="entry name" value="FNR_nucleotide-bd"/>
</dbReference>
<dbReference type="AlphaFoldDB" id="A0A1C7NLD9"/>
<accession>A0A1C7NLD9</accession>
<dbReference type="PANTHER" id="PTHR32361:SF9">
    <property type="entry name" value="FERRIC REDUCTASE TRANSMEMBRANE COMPONENT 3-RELATED"/>
    <property type="match status" value="1"/>
</dbReference>
<dbReference type="InterPro" id="IPR013121">
    <property type="entry name" value="Fe_red_NAD-bd_6"/>
</dbReference>
<feature type="transmembrane region" description="Helical" evidence="14">
    <location>
        <begin position="195"/>
        <end position="216"/>
    </location>
</feature>
<keyword evidence="17" id="KW-1185">Reference proteome</keyword>
<dbReference type="Proteomes" id="UP000093000">
    <property type="component" value="Unassembled WGS sequence"/>
</dbReference>
<evidence type="ECO:0000256" key="14">
    <source>
        <dbReference type="SAM" id="Phobius"/>
    </source>
</evidence>
<dbReference type="STRING" id="101091.A0A1C7NLD9"/>
<dbReference type="GO" id="GO:0015677">
    <property type="term" value="P:copper ion import"/>
    <property type="evidence" value="ECO:0007669"/>
    <property type="project" value="TreeGrafter"/>
</dbReference>
<evidence type="ECO:0000256" key="12">
    <source>
        <dbReference type="ARBA" id="ARBA00023180"/>
    </source>
</evidence>
<dbReference type="GO" id="GO:0005886">
    <property type="term" value="C:plasma membrane"/>
    <property type="evidence" value="ECO:0007669"/>
    <property type="project" value="UniProtKB-SubCell"/>
</dbReference>
<dbReference type="EC" id="1.16.1.9" evidence="3"/>
<comment type="catalytic activity">
    <reaction evidence="13">
        <text>2 a Fe(II)-siderophore + NADP(+) + H(+) = 2 a Fe(III)-siderophore + NADPH</text>
        <dbReference type="Rhea" id="RHEA:28795"/>
        <dbReference type="Rhea" id="RHEA-COMP:11342"/>
        <dbReference type="Rhea" id="RHEA-COMP:11344"/>
        <dbReference type="ChEBI" id="CHEBI:15378"/>
        <dbReference type="ChEBI" id="CHEBI:29033"/>
        <dbReference type="ChEBI" id="CHEBI:29034"/>
        <dbReference type="ChEBI" id="CHEBI:57783"/>
        <dbReference type="ChEBI" id="CHEBI:58349"/>
        <dbReference type="EC" id="1.16.1.9"/>
    </reaction>
</comment>
<feature type="transmembrane region" description="Helical" evidence="14">
    <location>
        <begin position="228"/>
        <end position="258"/>
    </location>
</feature>
<dbReference type="Pfam" id="PF08022">
    <property type="entry name" value="FAD_binding_8"/>
    <property type="match status" value="1"/>
</dbReference>
<dbReference type="InterPro" id="IPR017927">
    <property type="entry name" value="FAD-bd_FR_type"/>
</dbReference>
<evidence type="ECO:0000313" key="17">
    <source>
        <dbReference type="Proteomes" id="UP000093000"/>
    </source>
</evidence>
<evidence type="ECO:0000256" key="13">
    <source>
        <dbReference type="ARBA" id="ARBA00048483"/>
    </source>
</evidence>
<evidence type="ECO:0000256" key="7">
    <source>
        <dbReference type="ARBA" id="ARBA00022982"/>
    </source>
</evidence>
<keyword evidence="6 14" id="KW-0812">Transmembrane</keyword>
<dbReference type="OrthoDB" id="4494341at2759"/>
<dbReference type="GO" id="GO:0052851">
    <property type="term" value="F:ferric-chelate reductase (NADPH) activity"/>
    <property type="evidence" value="ECO:0007669"/>
    <property type="project" value="UniProtKB-EC"/>
</dbReference>
<evidence type="ECO:0000256" key="4">
    <source>
        <dbReference type="ARBA" id="ARBA00022448"/>
    </source>
</evidence>
<feature type="transmembrane region" description="Helical" evidence="14">
    <location>
        <begin position="7"/>
        <end position="29"/>
    </location>
</feature>
<dbReference type="Gene3D" id="2.40.30.10">
    <property type="entry name" value="Translation factors"/>
    <property type="match status" value="1"/>
</dbReference>
<keyword evidence="9" id="KW-0560">Oxidoreductase</keyword>
<evidence type="ECO:0000256" key="6">
    <source>
        <dbReference type="ARBA" id="ARBA00022692"/>
    </source>
</evidence>
<organism evidence="16 17">
    <name type="scientific">Choanephora cucurbitarum</name>
    <dbReference type="NCBI Taxonomy" id="101091"/>
    <lineage>
        <taxon>Eukaryota</taxon>
        <taxon>Fungi</taxon>
        <taxon>Fungi incertae sedis</taxon>
        <taxon>Mucoromycota</taxon>
        <taxon>Mucoromycotina</taxon>
        <taxon>Mucoromycetes</taxon>
        <taxon>Mucorales</taxon>
        <taxon>Mucorineae</taxon>
        <taxon>Choanephoraceae</taxon>
        <taxon>Choanephoroideae</taxon>
        <taxon>Choanephora</taxon>
    </lineage>
</organism>
<dbReference type="Pfam" id="PF08030">
    <property type="entry name" value="NAD_binding_6"/>
    <property type="match status" value="1"/>
</dbReference>
<keyword evidence="4" id="KW-0813">Transport</keyword>
<dbReference type="GO" id="GO:0006826">
    <property type="term" value="P:iron ion transport"/>
    <property type="evidence" value="ECO:0007669"/>
    <property type="project" value="UniProtKB-ARBA"/>
</dbReference>
<dbReference type="PROSITE" id="PS51384">
    <property type="entry name" value="FAD_FR"/>
    <property type="match status" value="1"/>
</dbReference>
<dbReference type="Gene3D" id="3.40.50.80">
    <property type="entry name" value="Nucleotide-binding domain of ferredoxin-NADP reductase (FNR) module"/>
    <property type="match status" value="1"/>
</dbReference>
<evidence type="ECO:0000256" key="5">
    <source>
        <dbReference type="ARBA" id="ARBA00022475"/>
    </source>
</evidence>
<comment type="similarity">
    <text evidence="2">Belongs to the ferric reductase (FRE) family.</text>
</comment>
<dbReference type="Pfam" id="PF01794">
    <property type="entry name" value="Ferric_reduct"/>
    <property type="match status" value="1"/>
</dbReference>
<evidence type="ECO:0000256" key="2">
    <source>
        <dbReference type="ARBA" id="ARBA00006278"/>
    </source>
</evidence>
<evidence type="ECO:0000256" key="8">
    <source>
        <dbReference type="ARBA" id="ARBA00022989"/>
    </source>
</evidence>
<evidence type="ECO:0000256" key="3">
    <source>
        <dbReference type="ARBA" id="ARBA00012668"/>
    </source>
</evidence>
<dbReference type="GO" id="GO:0006879">
    <property type="term" value="P:intracellular iron ion homeostasis"/>
    <property type="evidence" value="ECO:0007669"/>
    <property type="project" value="TreeGrafter"/>
</dbReference>
<dbReference type="SUPFAM" id="SSF63380">
    <property type="entry name" value="Riboflavin synthase domain-like"/>
    <property type="match status" value="1"/>
</dbReference>
<keyword evidence="11 14" id="KW-0472">Membrane</keyword>
<reference evidence="16 17" key="1">
    <citation type="submission" date="2016-03" db="EMBL/GenBank/DDBJ databases">
        <title>Choanephora cucurbitarum.</title>
        <authorList>
            <person name="Min B."/>
            <person name="Park H."/>
            <person name="Park J.-H."/>
            <person name="Shin H.-D."/>
            <person name="Choi I.-G."/>
        </authorList>
    </citation>
    <scope>NUCLEOTIDE SEQUENCE [LARGE SCALE GENOMIC DNA]</scope>
    <source>
        <strain evidence="16 17">KUS-F28377</strain>
    </source>
</reference>
<dbReference type="EMBL" id="LUGH01000175">
    <property type="protein sequence ID" value="OBZ88104.1"/>
    <property type="molecule type" value="Genomic_DNA"/>
</dbReference>
<feature type="transmembrane region" description="Helical" evidence="14">
    <location>
        <begin position="163"/>
        <end position="183"/>
    </location>
</feature>
<name>A0A1C7NLD9_9FUNG</name>
<evidence type="ECO:0000259" key="15">
    <source>
        <dbReference type="PROSITE" id="PS51384"/>
    </source>
</evidence>
<dbReference type="InParanoid" id="A0A1C7NLD9"/>
<keyword evidence="12" id="KW-0325">Glycoprotein</keyword>
<evidence type="ECO:0000256" key="1">
    <source>
        <dbReference type="ARBA" id="ARBA00004651"/>
    </source>
</evidence>
<dbReference type="InterPro" id="IPR013130">
    <property type="entry name" value="Fe3_Rdtase_TM_dom"/>
</dbReference>
<evidence type="ECO:0000256" key="9">
    <source>
        <dbReference type="ARBA" id="ARBA00023002"/>
    </source>
</evidence>
<dbReference type="SUPFAM" id="SSF52343">
    <property type="entry name" value="Ferredoxin reductase-like, C-terminal NADP-linked domain"/>
    <property type="match status" value="1"/>
</dbReference>
<keyword evidence="5" id="KW-1003">Cell membrane</keyword>
<evidence type="ECO:0000313" key="16">
    <source>
        <dbReference type="EMBL" id="OBZ88104.1"/>
    </source>
</evidence>
<feature type="domain" description="FAD-binding FR-type" evidence="15">
    <location>
        <begin position="263"/>
        <end position="369"/>
    </location>
</feature>
<dbReference type="InterPro" id="IPR051410">
    <property type="entry name" value="Ferric/Cupric_Reductase"/>
</dbReference>
<dbReference type="PANTHER" id="PTHR32361">
    <property type="entry name" value="FERRIC/CUPRIC REDUCTASE TRANSMEMBRANE COMPONENT"/>
    <property type="match status" value="1"/>
</dbReference>